<organism evidence="1">
    <name type="scientific">virus sp. ctEfN2</name>
    <dbReference type="NCBI Taxonomy" id="2825810"/>
    <lineage>
        <taxon>Viruses</taxon>
    </lineage>
</organism>
<dbReference type="EMBL" id="BK059123">
    <property type="protein sequence ID" value="DAE32531.1"/>
    <property type="molecule type" value="Genomic_DNA"/>
</dbReference>
<reference evidence="1" key="1">
    <citation type="journal article" date="2021" name="Proc. Natl. Acad. Sci. U.S.A.">
        <title>A Catalog of Tens of Thousands of Viruses from Human Metagenomes Reveals Hidden Associations with Chronic Diseases.</title>
        <authorList>
            <person name="Tisza M.J."/>
            <person name="Buck C.B."/>
        </authorList>
    </citation>
    <scope>NUCLEOTIDE SEQUENCE</scope>
    <source>
        <strain evidence="1">CtEfN2</strain>
    </source>
</reference>
<evidence type="ECO:0000313" key="1">
    <source>
        <dbReference type="EMBL" id="DAE32531.1"/>
    </source>
</evidence>
<name>A0A8S5RMY4_9VIRU</name>
<protein>
    <submittedName>
        <fullName evidence="1">Uncharacterized protein</fullName>
    </submittedName>
</protein>
<proteinExistence type="predicted"/>
<accession>A0A8S5RMY4</accession>
<sequence length="31" mass="3537">MGNFNKPSEYIVFQMGEISINPLEINEVSVH</sequence>